<evidence type="ECO:0000313" key="2">
    <source>
        <dbReference type="EMBL" id="EGP93977.1"/>
    </source>
</evidence>
<evidence type="ECO:0008006" key="4">
    <source>
        <dbReference type="Google" id="ProtNLM"/>
    </source>
</evidence>
<feature type="transmembrane region" description="Helical" evidence="1">
    <location>
        <begin position="132"/>
        <end position="150"/>
    </location>
</feature>
<dbReference type="EMBL" id="AFPU01000001">
    <property type="protein sequence ID" value="EGP93977.1"/>
    <property type="molecule type" value="Genomic_DNA"/>
</dbReference>
<evidence type="ECO:0000313" key="3">
    <source>
        <dbReference type="Proteomes" id="UP000004440"/>
    </source>
</evidence>
<feature type="transmembrane region" description="Helical" evidence="1">
    <location>
        <begin position="207"/>
        <end position="235"/>
    </location>
</feature>
<dbReference type="RefSeq" id="WP_007550860.1">
    <property type="nucleotide sequence ID" value="NZ_AFPU01000001.1"/>
</dbReference>
<dbReference type="Proteomes" id="UP000004440">
    <property type="component" value="Unassembled WGS sequence"/>
</dbReference>
<dbReference type="AlphaFoldDB" id="F9CXH5"/>
<sequence length="240" mass="27148">MIRITEKPKVVINITESFLDTIDILLNLQVGDLSRLEHVKRMILENKPLYTSDKKYVKNLAETYIKDHQIEEIKSPKLINCRNCSTSIAEDAKFCTLCGTRQERTFQNYDVKKIVKRYNPLKLISRPNSYQSLAIVGGLMAMIPTLFIVARMEPLLEAINYETGIELSGLASVFISLGIISSILSFIAIIITFLIKNPKKVGRMLFFIAFGILVTSILIGIVGFGIILISSNIAYKKRHY</sequence>
<organism evidence="2 3">
    <name type="scientific">Nitrosarchaeum koreense MY1</name>
    <dbReference type="NCBI Taxonomy" id="1001994"/>
    <lineage>
        <taxon>Archaea</taxon>
        <taxon>Nitrososphaerota</taxon>
        <taxon>Nitrososphaeria</taxon>
        <taxon>Nitrosopumilales</taxon>
        <taxon>Nitrosopumilaceae</taxon>
        <taxon>Nitrosarchaeum</taxon>
    </lineage>
</organism>
<gene>
    <name evidence="2" type="ORF">MY1_1219</name>
</gene>
<name>F9CXH5_9ARCH</name>
<proteinExistence type="predicted"/>
<dbReference type="OrthoDB" id="381544at2157"/>
<accession>F9CXH5</accession>
<keyword evidence="1" id="KW-0472">Membrane</keyword>
<comment type="caution">
    <text evidence="2">The sequence shown here is derived from an EMBL/GenBank/DDBJ whole genome shotgun (WGS) entry which is preliminary data.</text>
</comment>
<feature type="transmembrane region" description="Helical" evidence="1">
    <location>
        <begin position="170"/>
        <end position="195"/>
    </location>
</feature>
<reference evidence="2 3" key="1">
    <citation type="journal article" date="2011" name="J. Bacteriol.">
        <title>Genome Sequence of an Ammonia-Oxidizing Soil Archaeon, "Candidatus Nitrosoarchaeum koreensis" MY1.</title>
        <authorList>
            <person name="Kim B.K."/>
            <person name="Jung M.Y."/>
            <person name="Yu D.S."/>
            <person name="Park S.J."/>
            <person name="Oh T.K."/>
            <person name="Rhee S.K."/>
            <person name="Kim J.F."/>
        </authorList>
    </citation>
    <scope>NUCLEOTIDE SEQUENCE [LARGE SCALE GENOMIC DNA]</scope>
    <source>
        <strain evidence="2 3">MY1</strain>
    </source>
</reference>
<keyword evidence="1" id="KW-1133">Transmembrane helix</keyword>
<keyword evidence="1" id="KW-0812">Transmembrane</keyword>
<keyword evidence="3" id="KW-1185">Reference proteome</keyword>
<evidence type="ECO:0000256" key="1">
    <source>
        <dbReference type="SAM" id="Phobius"/>
    </source>
</evidence>
<protein>
    <recommendedName>
        <fullName evidence="4">Zinc-ribbon domain-containing protein</fullName>
    </recommendedName>
</protein>